<dbReference type="OrthoDB" id="9767721at2"/>
<keyword evidence="3" id="KW-0697">Rotamase</keyword>
<evidence type="ECO:0000256" key="1">
    <source>
        <dbReference type="ARBA" id="ARBA00000971"/>
    </source>
</evidence>
<keyword evidence="4" id="KW-0413">Isomerase</keyword>
<dbReference type="SUPFAM" id="SSF54534">
    <property type="entry name" value="FKBP-like"/>
    <property type="match status" value="1"/>
</dbReference>
<feature type="domain" description="PPIase FKBP-type" evidence="5">
    <location>
        <begin position="46"/>
        <end position="125"/>
    </location>
</feature>
<evidence type="ECO:0000256" key="4">
    <source>
        <dbReference type="ARBA" id="ARBA00023235"/>
    </source>
</evidence>
<name>A0A267M7Y0_9FIRM</name>
<keyword evidence="8" id="KW-1185">Reference proteome</keyword>
<comment type="catalytic activity">
    <reaction evidence="1">
        <text>[protein]-peptidylproline (omega=180) = [protein]-peptidylproline (omega=0)</text>
        <dbReference type="Rhea" id="RHEA:16237"/>
        <dbReference type="Rhea" id="RHEA-COMP:10747"/>
        <dbReference type="Rhea" id="RHEA-COMP:10748"/>
        <dbReference type="ChEBI" id="CHEBI:83833"/>
        <dbReference type="ChEBI" id="CHEBI:83834"/>
        <dbReference type="EC" id="5.2.1.8"/>
    </reaction>
</comment>
<evidence type="ECO:0000256" key="3">
    <source>
        <dbReference type="ARBA" id="ARBA00023110"/>
    </source>
</evidence>
<evidence type="ECO:0000259" key="5">
    <source>
        <dbReference type="Pfam" id="PF00254"/>
    </source>
</evidence>
<proteinExistence type="predicted"/>
<dbReference type="InterPro" id="IPR037041">
    <property type="entry name" value="Trigger_fac_C_sf"/>
</dbReference>
<dbReference type="Proteomes" id="UP000216024">
    <property type="component" value="Unassembled WGS sequence"/>
</dbReference>
<dbReference type="Gene3D" id="3.10.50.40">
    <property type="match status" value="1"/>
</dbReference>
<dbReference type="InterPro" id="IPR008880">
    <property type="entry name" value="Trigger_fac_C"/>
</dbReference>
<accession>A0A267M7Y0</accession>
<dbReference type="InterPro" id="IPR046357">
    <property type="entry name" value="PPIase_dom_sf"/>
</dbReference>
<organism evidence="7 8">
    <name type="scientific">Anaeromicrobium sediminis</name>
    <dbReference type="NCBI Taxonomy" id="1478221"/>
    <lineage>
        <taxon>Bacteria</taxon>
        <taxon>Bacillati</taxon>
        <taxon>Bacillota</taxon>
        <taxon>Clostridia</taxon>
        <taxon>Peptostreptococcales</taxon>
        <taxon>Thermotaleaceae</taxon>
        <taxon>Anaeromicrobium</taxon>
    </lineage>
</organism>
<reference evidence="7 8" key="1">
    <citation type="submission" date="2017-06" db="EMBL/GenBank/DDBJ databases">
        <title>Draft genome sequence of anaerobic fermentative bacterium Anaeromicrobium sediminis DY2726D isolated from West Pacific Ocean sediments.</title>
        <authorList>
            <person name="Zeng X."/>
        </authorList>
    </citation>
    <scope>NUCLEOTIDE SEQUENCE [LARGE SCALE GENOMIC DNA]</scope>
    <source>
        <strain evidence="7 8">DY2726D</strain>
    </source>
</reference>
<dbReference type="GO" id="GO:0003755">
    <property type="term" value="F:peptidyl-prolyl cis-trans isomerase activity"/>
    <property type="evidence" value="ECO:0007669"/>
    <property type="project" value="UniProtKB-KW"/>
</dbReference>
<gene>
    <name evidence="7" type="ORF">CCE28_21635</name>
</gene>
<dbReference type="Gene3D" id="1.10.3120.10">
    <property type="entry name" value="Trigger factor, C-terminal domain"/>
    <property type="match status" value="1"/>
</dbReference>
<dbReference type="AlphaFoldDB" id="A0A267M7Y0"/>
<sequence length="298" mass="35466">MNAQLGQYKGFGFKRPNINVKDEEINDYINKIREQYKIEVEKEGSIENGDHIIIDYDGYHEDEHISQLSRNNYHSRTGQGFFLDEFEKYLIGMRKGDIVKFELVLPNDYQIKYLRNETIYFEVKILSVMNRITPELTHDVVRSFKIEGINTIDELKEYAKDQMNYEKIMLESTKVINEIMNKVIDGSKVELKDEEVENLKYEIFEDFKRQLENKNANLEIYLSYTKKTEEELLKQCEIEAETYLTEKAIIEKIAQVESITLNDEEKEKCENSKEKDAFNQLLYQKVIHFLLKENTMLR</sequence>
<dbReference type="GO" id="GO:0015031">
    <property type="term" value="P:protein transport"/>
    <property type="evidence" value="ECO:0007669"/>
    <property type="project" value="InterPro"/>
</dbReference>
<dbReference type="SUPFAM" id="SSF109998">
    <property type="entry name" value="Triger factor/SurA peptide-binding domain-like"/>
    <property type="match status" value="1"/>
</dbReference>
<evidence type="ECO:0000313" key="7">
    <source>
        <dbReference type="EMBL" id="PAB55689.1"/>
    </source>
</evidence>
<dbReference type="EC" id="5.2.1.8" evidence="2"/>
<evidence type="ECO:0000256" key="2">
    <source>
        <dbReference type="ARBA" id="ARBA00013194"/>
    </source>
</evidence>
<dbReference type="InterPro" id="IPR001179">
    <property type="entry name" value="PPIase_FKBP_dom"/>
</dbReference>
<dbReference type="Pfam" id="PF00254">
    <property type="entry name" value="FKBP_C"/>
    <property type="match status" value="1"/>
</dbReference>
<dbReference type="EMBL" id="NIBG01000048">
    <property type="protein sequence ID" value="PAB55689.1"/>
    <property type="molecule type" value="Genomic_DNA"/>
</dbReference>
<dbReference type="RefSeq" id="WP_095136309.1">
    <property type="nucleotide sequence ID" value="NZ_NIBG01000048.1"/>
</dbReference>
<dbReference type="InterPro" id="IPR027304">
    <property type="entry name" value="Trigger_fact/SurA_dom_sf"/>
</dbReference>
<evidence type="ECO:0000259" key="6">
    <source>
        <dbReference type="Pfam" id="PF05698"/>
    </source>
</evidence>
<dbReference type="GO" id="GO:0006457">
    <property type="term" value="P:protein folding"/>
    <property type="evidence" value="ECO:0007669"/>
    <property type="project" value="InterPro"/>
</dbReference>
<evidence type="ECO:0000313" key="8">
    <source>
        <dbReference type="Proteomes" id="UP000216024"/>
    </source>
</evidence>
<comment type="caution">
    <text evidence="7">The sequence shown here is derived from an EMBL/GenBank/DDBJ whole genome shotgun (WGS) entry which is preliminary data.</text>
</comment>
<feature type="domain" description="Trigger factor C-terminal" evidence="6">
    <location>
        <begin position="151"/>
        <end position="269"/>
    </location>
</feature>
<protein>
    <recommendedName>
        <fullName evidence="2">peptidylprolyl isomerase</fullName>
        <ecNumber evidence="2">5.2.1.8</ecNumber>
    </recommendedName>
</protein>
<dbReference type="Pfam" id="PF05698">
    <property type="entry name" value="Trigger_C"/>
    <property type="match status" value="1"/>
</dbReference>